<proteinExistence type="inferred from homology"/>
<gene>
    <name evidence="6" type="ORF">FRX31_009526</name>
</gene>
<dbReference type="EMBL" id="JABWDY010010159">
    <property type="protein sequence ID" value="KAF5200886.1"/>
    <property type="molecule type" value="Genomic_DNA"/>
</dbReference>
<dbReference type="Proteomes" id="UP000554482">
    <property type="component" value="Unassembled WGS sequence"/>
</dbReference>
<comment type="caution">
    <text evidence="6">The sequence shown here is derived from an EMBL/GenBank/DDBJ whole genome shotgun (WGS) entry which is preliminary data.</text>
</comment>
<keyword evidence="3 4" id="KW-0808">Transferase</keyword>
<evidence type="ECO:0000256" key="5">
    <source>
        <dbReference type="RuleBase" id="RU362057"/>
    </source>
</evidence>
<sequence length="492" mass="55830">MFPFMGQGHIMPFLTLALQIEQRFGYKIIFVNTPLNINKLHSYLPPNSSISLTELPFCSTDHGLPPNSENTDTLPYPLICNLLQATLSLRPYFNKLITDITNQQSHPPLCIITDMFLGWTVDIANDLNIFHAVFNTGGAYGMGIYYSLWKNLPQCKTDSDEFTLPDFTEIGSIHRSQLPNNLRNANGLDSWSIYIQKYLPLWFKSDGILLNTIEELDQTGLKYFRRQFNGRPVWPILPAFMYQKKFIDDNGVIVHSICSQKKSGIDTQKCMEWLDQRSANSVIFVSFGSQNTISSSQMMELAIGLEESGKNFIWVVRPPVEFNISEGFRSEWLPKGYEDRMKKQNKGLIVHKWAPQLEILSHKSTCAFLSHCGWNSVLESLSHGVPLLGWPLSGEQHYNSKLLEEEVGVSIEVGRGTICEVKHENIQKAIELVMGESEKGVEMRKKACQIKEMIKNAIREDEGFKGGAIKAIEDFFNAASSMRKKQASVEKI</sequence>
<dbReference type="SUPFAM" id="SSF53756">
    <property type="entry name" value="UDP-Glycosyltransferase/glycogen phosphorylase"/>
    <property type="match status" value="1"/>
</dbReference>
<evidence type="ECO:0000256" key="2">
    <source>
        <dbReference type="ARBA" id="ARBA00022676"/>
    </source>
</evidence>
<evidence type="ECO:0000313" key="7">
    <source>
        <dbReference type="Proteomes" id="UP000554482"/>
    </source>
</evidence>
<evidence type="ECO:0000313" key="6">
    <source>
        <dbReference type="EMBL" id="KAF5200886.1"/>
    </source>
</evidence>
<protein>
    <recommendedName>
        <fullName evidence="5">Glycosyltransferase</fullName>
        <ecNumber evidence="5">2.4.1.-</ecNumber>
    </recommendedName>
</protein>
<organism evidence="6 7">
    <name type="scientific">Thalictrum thalictroides</name>
    <name type="common">Rue-anemone</name>
    <name type="synonym">Anemone thalictroides</name>
    <dbReference type="NCBI Taxonomy" id="46969"/>
    <lineage>
        <taxon>Eukaryota</taxon>
        <taxon>Viridiplantae</taxon>
        <taxon>Streptophyta</taxon>
        <taxon>Embryophyta</taxon>
        <taxon>Tracheophyta</taxon>
        <taxon>Spermatophyta</taxon>
        <taxon>Magnoliopsida</taxon>
        <taxon>Ranunculales</taxon>
        <taxon>Ranunculaceae</taxon>
        <taxon>Thalictroideae</taxon>
        <taxon>Thalictrum</taxon>
    </lineage>
</organism>
<dbReference type="PANTHER" id="PTHR48047:SF61">
    <property type="entry name" value="OS04G0273600 PROTEIN"/>
    <property type="match status" value="1"/>
</dbReference>
<dbReference type="OrthoDB" id="5835829at2759"/>
<comment type="similarity">
    <text evidence="1 4">Belongs to the UDP-glycosyltransferase family.</text>
</comment>
<evidence type="ECO:0000256" key="4">
    <source>
        <dbReference type="RuleBase" id="RU003718"/>
    </source>
</evidence>
<dbReference type="FunFam" id="3.40.50.2000:FF:000064">
    <property type="entry name" value="Glycosyltransferase"/>
    <property type="match status" value="1"/>
</dbReference>
<dbReference type="Gene3D" id="3.40.50.2000">
    <property type="entry name" value="Glycogen Phosphorylase B"/>
    <property type="match status" value="2"/>
</dbReference>
<dbReference type="FunFam" id="3.40.50.2000:FF:000103">
    <property type="entry name" value="Glycosyltransferase"/>
    <property type="match status" value="1"/>
</dbReference>
<dbReference type="GO" id="GO:0035251">
    <property type="term" value="F:UDP-glucosyltransferase activity"/>
    <property type="evidence" value="ECO:0007669"/>
    <property type="project" value="TreeGrafter"/>
</dbReference>
<dbReference type="CDD" id="cd03784">
    <property type="entry name" value="GT1_Gtf-like"/>
    <property type="match status" value="1"/>
</dbReference>
<accession>A0A7J6WTZ1</accession>
<dbReference type="PANTHER" id="PTHR48047">
    <property type="entry name" value="GLYCOSYLTRANSFERASE"/>
    <property type="match status" value="1"/>
</dbReference>
<reference evidence="6 7" key="1">
    <citation type="submission" date="2020-06" db="EMBL/GenBank/DDBJ databases">
        <title>Transcriptomic and genomic resources for Thalictrum thalictroides and T. hernandezii: Facilitating candidate gene discovery in an emerging model plant lineage.</title>
        <authorList>
            <person name="Arias T."/>
            <person name="Riano-Pachon D.M."/>
            <person name="Di Stilio V.S."/>
        </authorList>
    </citation>
    <scope>NUCLEOTIDE SEQUENCE [LARGE SCALE GENOMIC DNA]</scope>
    <source>
        <strain evidence="7">cv. WT478/WT964</strain>
        <tissue evidence="6">Leaves</tissue>
    </source>
</reference>
<dbReference type="Pfam" id="PF00201">
    <property type="entry name" value="UDPGT"/>
    <property type="match status" value="1"/>
</dbReference>
<keyword evidence="2 4" id="KW-0328">Glycosyltransferase</keyword>
<name>A0A7J6WTZ1_THATH</name>
<dbReference type="InterPro" id="IPR002213">
    <property type="entry name" value="UDP_glucos_trans"/>
</dbReference>
<dbReference type="AlphaFoldDB" id="A0A7J6WTZ1"/>
<dbReference type="EC" id="2.4.1.-" evidence="5"/>
<dbReference type="PROSITE" id="PS00375">
    <property type="entry name" value="UDPGT"/>
    <property type="match status" value="1"/>
</dbReference>
<keyword evidence="7" id="KW-1185">Reference proteome</keyword>
<evidence type="ECO:0000256" key="1">
    <source>
        <dbReference type="ARBA" id="ARBA00009995"/>
    </source>
</evidence>
<evidence type="ECO:0000256" key="3">
    <source>
        <dbReference type="ARBA" id="ARBA00022679"/>
    </source>
</evidence>
<dbReference type="InterPro" id="IPR035595">
    <property type="entry name" value="UDP_glycos_trans_CS"/>
</dbReference>